<dbReference type="Proteomes" id="UP000320475">
    <property type="component" value="Unassembled WGS sequence"/>
</dbReference>
<dbReference type="InterPro" id="IPR000477">
    <property type="entry name" value="RT_dom"/>
</dbReference>
<dbReference type="Pfam" id="PF00078">
    <property type="entry name" value="RVT_1"/>
    <property type="match status" value="1"/>
</dbReference>
<dbReference type="InterPro" id="IPR053134">
    <property type="entry name" value="RNA-dir_DNA_polymerase"/>
</dbReference>
<dbReference type="VEuPathDB" id="FungiDB:SeMB42_g08014"/>
<dbReference type="AlphaFoldDB" id="A0A507CLZ5"/>
<dbReference type="InterPro" id="IPR021109">
    <property type="entry name" value="Peptidase_aspartic_dom_sf"/>
</dbReference>
<dbReference type="CDD" id="cd01647">
    <property type="entry name" value="RT_LTR"/>
    <property type="match status" value="1"/>
</dbReference>
<dbReference type="CDD" id="cd00303">
    <property type="entry name" value="retropepsin_like"/>
    <property type="match status" value="1"/>
</dbReference>
<evidence type="ECO:0000259" key="2">
    <source>
        <dbReference type="PROSITE" id="PS50878"/>
    </source>
</evidence>
<dbReference type="PANTHER" id="PTHR24559">
    <property type="entry name" value="TRANSPOSON TY3-I GAG-POL POLYPROTEIN"/>
    <property type="match status" value="1"/>
</dbReference>
<feature type="region of interest" description="Disordered" evidence="1">
    <location>
        <begin position="142"/>
        <end position="194"/>
    </location>
</feature>
<protein>
    <recommendedName>
        <fullName evidence="2">Reverse transcriptase domain-containing protein</fullName>
    </recommendedName>
</protein>
<dbReference type="Gene3D" id="2.40.70.10">
    <property type="entry name" value="Acid Proteases"/>
    <property type="match status" value="1"/>
</dbReference>
<dbReference type="SUPFAM" id="SSF50630">
    <property type="entry name" value="Acid proteases"/>
    <property type="match status" value="1"/>
</dbReference>
<dbReference type="PANTHER" id="PTHR24559:SF451">
    <property type="entry name" value="REVERSE TRANSCRIPTASE"/>
    <property type="match status" value="1"/>
</dbReference>
<dbReference type="SUPFAM" id="SSF56672">
    <property type="entry name" value="DNA/RNA polymerases"/>
    <property type="match status" value="1"/>
</dbReference>
<dbReference type="Pfam" id="PF13975">
    <property type="entry name" value="gag-asp_proteas"/>
    <property type="match status" value="1"/>
</dbReference>
<comment type="caution">
    <text evidence="3">The sequence shown here is derived from an EMBL/GenBank/DDBJ whole genome shotgun (WGS) entry which is preliminary data.</text>
</comment>
<accession>A0A507CLZ5</accession>
<dbReference type="VEuPathDB" id="FungiDB:SeMB42_g04788"/>
<evidence type="ECO:0000313" key="3">
    <source>
        <dbReference type="EMBL" id="TPX39445.1"/>
    </source>
</evidence>
<feature type="compositionally biased region" description="Low complexity" evidence="1">
    <location>
        <begin position="154"/>
        <end position="169"/>
    </location>
</feature>
<sequence length="734" mass="83428">MEDAALAWFQLRQNQRTLDRAISDVEASSNELLVRQNEYRYFLSDMVTKFSDPLRVQKSRKALVLLRQGTTEFDLYVTQYESTAFQAELDMNQQTGAFIESLNAKVRSGWRPEGGIPLDFHEAVASIRRSIATNAILQSSNYSQPSTQHYGGNSSYSPRSISTSPLSTSHPRPKTVWSDPSRAGPYTSNPDTPTYRLREENGWCTRCGMGNHRQSECKVYPRLDREGRSIPGKQHFEKWATMREQQEGKSLRTRLNRLYVVEGDDNTVAGEGKNEIDPIAQYLGEVRILTSEARSHRSQFLVPFTISIPSKEPIIGEALLDSGATSSCMNAVFARKHGIPLLPLCTPQQVTLANGQRARKITHRTHPFELIINEHRETMSCLVFSTKTVDIILGLDWLSYHNPSIEWDLRSVTFDGYACQHPIDPHLVPVVVNSKTGIRTDQILVNTPIQASIPPPGWSAEELASLPLPTWPKDQFPDLFDQEKQDKLPSHRPGFDFDPVLKSDLPLPKHRPLFRLSPFQRKLTDEYIDQELASGKIVPSKSPIASNLFFVPKGDDPKELRPCVDYRELNNCTVDDRYPMPNITALIQQLAGGDYYAKVDWRKAYNQIRVKEGSEWKLAFQCHRGLFQPTVMPFGPKNAPSHMQRFVTWMCQDFLAEGWLINLLDDFIFKTTGTVADHITHITRYLTRLMQNHIYIKESKCQWFVKCNNSSLVMTVTTGVGNVMLDNVFNCGLS</sequence>
<dbReference type="Gene3D" id="3.30.70.270">
    <property type="match status" value="1"/>
</dbReference>
<proteinExistence type="predicted"/>
<evidence type="ECO:0000313" key="4">
    <source>
        <dbReference type="Proteomes" id="UP000320475"/>
    </source>
</evidence>
<name>A0A507CLZ5_9FUNG</name>
<feature type="compositionally biased region" description="Polar residues" evidence="1">
    <location>
        <begin position="142"/>
        <end position="153"/>
    </location>
</feature>
<feature type="domain" description="Reverse transcriptase" evidence="2">
    <location>
        <begin position="532"/>
        <end position="724"/>
    </location>
</feature>
<dbReference type="OrthoDB" id="2155711at2759"/>
<organism evidence="3 4">
    <name type="scientific">Synchytrium endobioticum</name>
    <dbReference type="NCBI Taxonomy" id="286115"/>
    <lineage>
        <taxon>Eukaryota</taxon>
        <taxon>Fungi</taxon>
        <taxon>Fungi incertae sedis</taxon>
        <taxon>Chytridiomycota</taxon>
        <taxon>Chytridiomycota incertae sedis</taxon>
        <taxon>Chytridiomycetes</taxon>
        <taxon>Synchytriales</taxon>
        <taxon>Synchytriaceae</taxon>
        <taxon>Synchytrium</taxon>
    </lineage>
</organism>
<dbReference type="PROSITE" id="PS50878">
    <property type="entry name" value="RT_POL"/>
    <property type="match status" value="1"/>
</dbReference>
<dbReference type="VEuPathDB" id="FungiDB:SeMB42_g06685"/>
<reference evidence="3 4" key="1">
    <citation type="journal article" date="2019" name="Sci. Rep.">
        <title>Comparative genomics of chytrid fungi reveal insights into the obligate biotrophic and pathogenic lifestyle of Synchytrium endobioticum.</title>
        <authorList>
            <person name="van de Vossenberg B.T.L.H."/>
            <person name="Warris S."/>
            <person name="Nguyen H.D.T."/>
            <person name="van Gent-Pelzer M.P.E."/>
            <person name="Joly D.L."/>
            <person name="van de Geest H.C."/>
            <person name="Bonants P.J.M."/>
            <person name="Smith D.S."/>
            <person name="Levesque C.A."/>
            <person name="van der Lee T.A.J."/>
        </authorList>
    </citation>
    <scope>NUCLEOTIDE SEQUENCE [LARGE SCALE GENOMIC DNA]</scope>
    <source>
        <strain evidence="3 4">LEV6574</strain>
    </source>
</reference>
<gene>
    <name evidence="3" type="ORF">SeLEV6574_g07208</name>
</gene>
<dbReference type="Gene3D" id="3.10.10.10">
    <property type="entry name" value="HIV Type 1 Reverse Transcriptase, subunit A, domain 1"/>
    <property type="match status" value="1"/>
</dbReference>
<dbReference type="EMBL" id="QEAM01000480">
    <property type="protein sequence ID" value="TPX39445.1"/>
    <property type="molecule type" value="Genomic_DNA"/>
</dbReference>
<dbReference type="InterPro" id="IPR043502">
    <property type="entry name" value="DNA/RNA_pol_sf"/>
</dbReference>
<dbReference type="InterPro" id="IPR043128">
    <property type="entry name" value="Rev_trsase/Diguanyl_cyclase"/>
</dbReference>
<evidence type="ECO:0000256" key="1">
    <source>
        <dbReference type="SAM" id="MobiDB-lite"/>
    </source>
</evidence>